<comment type="caution">
    <text evidence="3">The sequence shown here is derived from an EMBL/GenBank/DDBJ whole genome shotgun (WGS) entry which is preliminary data.</text>
</comment>
<name>A0A9K3N526_HELAN</name>
<evidence type="ECO:0000313" key="3">
    <source>
        <dbReference type="EMBL" id="KAF5787566.1"/>
    </source>
</evidence>
<dbReference type="AlphaFoldDB" id="A0A9K3N526"/>
<dbReference type="Gramene" id="mRNA:HanXRQr2_Chr10g0454251">
    <property type="protein sequence ID" value="mRNA:HanXRQr2_Chr10g0454251"/>
    <property type="gene ID" value="HanXRQr2_Chr10g0454251"/>
</dbReference>
<protein>
    <recommendedName>
        <fullName evidence="5">Pollen Ole e 1 allergen and extensin family protein</fullName>
    </recommendedName>
</protein>
<dbReference type="PANTHER" id="PTHR33470:SF40">
    <property type="entry name" value="PROTEIN SEED AND ROOT HAIR PROTECTIVE PROTEIN"/>
    <property type="match status" value="1"/>
</dbReference>
<sequence>MKATTTAFSAIVLLFSVVTSVISAGTYEVTPATKPRIPYKPYDNEITKPIAIQGLIYCKSGSKLIPIKGATARVTCLARNHLGLELAPFSVSSCPSDDKGYFLAKLSPQVTKFYKKVEWELKECKAYLEKSPLKECKVPLDINGGIKGVHIVSSSTHRLLKNANLYSLKPFFYTSDEPKPVSNNKGY</sequence>
<reference evidence="3" key="1">
    <citation type="journal article" date="2017" name="Nature">
        <title>The sunflower genome provides insights into oil metabolism, flowering and Asterid evolution.</title>
        <authorList>
            <person name="Badouin H."/>
            <person name="Gouzy J."/>
            <person name="Grassa C.J."/>
            <person name="Murat F."/>
            <person name="Staton S.E."/>
            <person name="Cottret L."/>
            <person name="Lelandais-Briere C."/>
            <person name="Owens G.L."/>
            <person name="Carrere S."/>
            <person name="Mayjonade B."/>
            <person name="Legrand L."/>
            <person name="Gill N."/>
            <person name="Kane N.C."/>
            <person name="Bowers J.E."/>
            <person name="Hubner S."/>
            <person name="Bellec A."/>
            <person name="Berard A."/>
            <person name="Berges H."/>
            <person name="Blanchet N."/>
            <person name="Boniface M.C."/>
            <person name="Brunel D."/>
            <person name="Catrice O."/>
            <person name="Chaidir N."/>
            <person name="Claudel C."/>
            <person name="Donnadieu C."/>
            <person name="Faraut T."/>
            <person name="Fievet G."/>
            <person name="Helmstetter N."/>
            <person name="King M."/>
            <person name="Knapp S.J."/>
            <person name="Lai Z."/>
            <person name="Le Paslier M.C."/>
            <person name="Lippi Y."/>
            <person name="Lorenzon L."/>
            <person name="Mandel J.R."/>
            <person name="Marage G."/>
            <person name="Marchand G."/>
            <person name="Marquand E."/>
            <person name="Bret-Mestries E."/>
            <person name="Morien E."/>
            <person name="Nambeesan S."/>
            <person name="Nguyen T."/>
            <person name="Pegot-Espagnet P."/>
            <person name="Pouilly N."/>
            <person name="Raftis F."/>
            <person name="Sallet E."/>
            <person name="Schiex T."/>
            <person name="Thomas J."/>
            <person name="Vandecasteele C."/>
            <person name="Vares D."/>
            <person name="Vear F."/>
            <person name="Vautrin S."/>
            <person name="Crespi M."/>
            <person name="Mangin B."/>
            <person name="Burke J.M."/>
            <person name="Salse J."/>
            <person name="Munos S."/>
            <person name="Vincourt P."/>
            <person name="Rieseberg L.H."/>
            <person name="Langlade N.B."/>
        </authorList>
    </citation>
    <scope>NUCLEOTIDE SEQUENCE</scope>
    <source>
        <tissue evidence="3">Leaves</tissue>
    </source>
</reference>
<evidence type="ECO:0008006" key="5">
    <source>
        <dbReference type="Google" id="ProtNLM"/>
    </source>
</evidence>
<feature type="chain" id="PRO_5039903160" description="Pollen Ole e 1 allergen and extensin family protein" evidence="2">
    <location>
        <begin position="24"/>
        <end position="187"/>
    </location>
</feature>
<dbReference type="EMBL" id="MNCJ02000325">
    <property type="protein sequence ID" value="KAF5787566.1"/>
    <property type="molecule type" value="Genomic_DNA"/>
</dbReference>
<dbReference type="PANTHER" id="PTHR33470">
    <property type="entry name" value="OS01G0164075 PROTEIN"/>
    <property type="match status" value="1"/>
</dbReference>
<feature type="signal peptide" evidence="2">
    <location>
        <begin position="1"/>
        <end position="23"/>
    </location>
</feature>
<evidence type="ECO:0000313" key="4">
    <source>
        <dbReference type="Proteomes" id="UP000215914"/>
    </source>
</evidence>
<organism evidence="3 4">
    <name type="scientific">Helianthus annuus</name>
    <name type="common">Common sunflower</name>
    <dbReference type="NCBI Taxonomy" id="4232"/>
    <lineage>
        <taxon>Eukaryota</taxon>
        <taxon>Viridiplantae</taxon>
        <taxon>Streptophyta</taxon>
        <taxon>Embryophyta</taxon>
        <taxon>Tracheophyta</taxon>
        <taxon>Spermatophyta</taxon>
        <taxon>Magnoliopsida</taxon>
        <taxon>eudicotyledons</taxon>
        <taxon>Gunneridae</taxon>
        <taxon>Pentapetalae</taxon>
        <taxon>asterids</taxon>
        <taxon>campanulids</taxon>
        <taxon>Asterales</taxon>
        <taxon>Asteraceae</taxon>
        <taxon>Asteroideae</taxon>
        <taxon>Heliantheae alliance</taxon>
        <taxon>Heliantheae</taxon>
        <taxon>Helianthus</taxon>
    </lineage>
</organism>
<proteinExistence type="predicted"/>
<dbReference type="Pfam" id="PF01190">
    <property type="entry name" value="Pollen_Ole_e_1"/>
    <property type="match status" value="1"/>
</dbReference>
<accession>A0A9K3N526</accession>
<evidence type="ECO:0000256" key="2">
    <source>
        <dbReference type="SAM" id="SignalP"/>
    </source>
</evidence>
<dbReference type="Proteomes" id="UP000215914">
    <property type="component" value="Unassembled WGS sequence"/>
</dbReference>
<gene>
    <name evidence="3" type="ORF">HanXRQr2_Chr10g0454251</name>
</gene>
<dbReference type="GO" id="GO:0071944">
    <property type="term" value="C:cell periphery"/>
    <property type="evidence" value="ECO:0000318"/>
    <property type="project" value="GO_Central"/>
</dbReference>
<keyword evidence="4" id="KW-1185">Reference proteome</keyword>
<evidence type="ECO:0000256" key="1">
    <source>
        <dbReference type="ARBA" id="ARBA00022729"/>
    </source>
</evidence>
<keyword evidence="1 2" id="KW-0732">Signal</keyword>
<reference evidence="3" key="2">
    <citation type="submission" date="2020-06" db="EMBL/GenBank/DDBJ databases">
        <title>Helianthus annuus Genome sequencing and assembly Release 2.</title>
        <authorList>
            <person name="Gouzy J."/>
            <person name="Langlade N."/>
            <person name="Munos S."/>
        </authorList>
    </citation>
    <scope>NUCLEOTIDE SEQUENCE</scope>
    <source>
        <tissue evidence="3">Leaves</tissue>
    </source>
</reference>